<reference evidence="1" key="1">
    <citation type="submission" date="2006-02" db="EMBL/GenBank/DDBJ databases">
        <title>Recovery of integrons from manmade and natural environments.</title>
        <authorList>
            <person name="Sajjad A."/>
            <person name="Ghauri M.A."/>
            <person name="Anwar M.A."/>
            <person name="Akhtar K."/>
        </authorList>
    </citation>
    <scope>NUCLEOTIDE SEQUENCE</scope>
</reference>
<dbReference type="AlphaFoldDB" id="Q1ZZJ1"/>
<proteinExistence type="predicted"/>
<evidence type="ECO:0000313" key="1">
    <source>
        <dbReference type="EMBL" id="ABD74702.1"/>
    </source>
</evidence>
<name>Q1ZZJ1_9ZZZZ</name>
<protein>
    <submittedName>
        <fullName evidence="1">Uncharacterized protein</fullName>
    </submittedName>
</protein>
<accession>Q1ZZJ1</accession>
<dbReference type="EMBL" id="DQ417595">
    <property type="protein sequence ID" value="ABD74702.1"/>
    <property type="molecule type" value="Genomic_DNA"/>
</dbReference>
<sequence length="57" mass="6240">MASFTSLTSIPRLTARSLSADSGWRDPVSCSENLGWVPNKITIYIHPISIHHVSFAA</sequence>
<organism evidence="1">
    <name type="scientific">uncultured organism</name>
    <dbReference type="NCBI Taxonomy" id="155900"/>
    <lineage>
        <taxon>unclassified sequences</taxon>
        <taxon>environmental samples</taxon>
    </lineage>
</organism>